<sequence>MLVYDSELIAAADRAAALDAVFNDHENPQSVTFVADREIKHRMSMADLGPGVHVVRNTGTGLCVVRSARHVAQGAPEQFAMFMPVRGAGLLTTAEGAALTEAGQVTLIDTSRPYVYRQSAVSDNKVVIFDPGLLDVPVDVIRDAAPFLPASPVYPLVRAHFAELCNTTTELPMEAAQAVGQATVQLVRALVTTARDERSGRAAMDDSLVVRVGLYIDAHLHDPALTPRRIAEAHDVSLRRLYSRWAEAGRRIGIAEWIIRRRLRRAAAILTESPSEPVVTEVARRTGFTNVSHFNRRFRAEYGMAPLQWRSLQRAGR</sequence>
<dbReference type="SUPFAM" id="SSF46689">
    <property type="entry name" value="Homeodomain-like"/>
    <property type="match status" value="1"/>
</dbReference>
<feature type="domain" description="HTH araC/xylS-type" evidence="4">
    <location>
        <begin position="210"/>
        <end position="312"/>
    </location>
</feature>
<dbReference type="InterPro" id="IPR009057">
    <property type="entry name" value="Homeodomain-like_sf"/>
</dbReference>
<evidence type="ECO:0000256" key="1">
    <source>
        <dbReference type="ARBA" id="ARBA00023015"/>
    </source>
</evidence>
<dbReference type="PANTHER" id="PTHR46796">
    <property type="entry name" value="HTH-TYPE TRANSCRIPTIONAL ACTIVATOR RHAS-RELATED"/>
    <property type="match status" value="1"/>
</dbReference>
<reference evidence="5 6" key="1">
    <citation type="submission" date="2020-01" db="EMBL/GenBank/DDBJ databases">
        <title>Genetics and antimicrobial susceptibilities of Nocardia species isolated from the soil; a comparison with species isolated from humans.</title>
        <authorList>
            <person name="Carrasco G."/>
            <person name="Monzon S."/>
            <person name="Sansegundo M."/>
            <person name="Garcia E."/>
            <person name="Garrido N."/>
            <person name="Medina M.J."/>
            <person name="Villalon P."/>
            <person name="Ramirez-Arocha A.C."/>
            <person name="Jimenez P."/>
            <person name="Cuesta I."/>
            <person name="Valdezate S."/>
        </authorList>
    </citation>
    <scope>NUCLEOTIDE SEQUENCE [LARGE SCALE GENOMIC DNA]</scope>
    <source>
        <strain evidence="5 6">CNM20110626</strain>
    </source>
</reference>
<evidence type="ECO:0000313" key="6">
    <source>
        <dbReference type="Proteomes" id="UP000471166"/>
    </source>
</evidence>
<gene>
    <name evidence="5" type="ORF">GV791_25550</name>
</gene>
<dbReference type="GO" id="GO:0043565">
    <property type="term" value="F:sequence-specific DNA binding"/>
    <property type="evidence" value="ECO:0007669"/>
    <property type="project" value="InterPro"/>
</dbReference>
<comment type="caution">
    <text evidence="5">The sequence shown here is derived from an EMBL/GenBank/DDBJ whole genome shotgun (WGS) entry which is preliminary data.</text>
</comment>
<dbReference type="InterPro" id="IPR018060">
    <property type="entry name" value="HTH_AraC"/>
</dbReference>
<dbReference type="GO" id="GO:0003700">
    <property type="term" value="F:DNA-binding transcription factor activity"/>
    <property type="evidence" value="ECO:0007669"/>
    <property type="project" value="InterPro"/>
</dbReference>
<dbReference type="Pfam" id="PF12833">
    <property type="entry name" value="HTH_18"/>
    <property type="match status" value="1"/>
</dbReference>
<dbReference type="Gene3D" id="1.10.10.60">
    <property type="entry name" value="Homeodomain-like"/>
    <property type="match status" value="1"/>
</dbReference>
<dbReference type="Proteomes" id="UP000471166">
    <property type="component" value="Unassembled WGS sequence"/>
</dbReference>
<dbReference type="InterPro" id="IPR035418">
    <property type="entry name" value="AraC-bd_2"/>
</dbReference>
<dbReference type="InterPro" id="IPR018062">
    <property type="entry name" value="HTH_AraC-typ_CS"/>
</dbReference>
<keyword evidence="1" id="KW-0805">Transcription regulation</keyword>
<accession>A0A6P1CWY1</accession>
<evidence type="ECO:0000259" key="4">
    <source>
        <dbReference type="PROSITE" id="PS01124"/>
    </source>
</evidence>
<dbReference type="PROSITE" id="PS01124">
    <property type="entry name" value="HTH_ARAC_FAMILY_2"/>
    <property type="match status" value="1"/>
</dbReference>
<dbReference type="SMART" id="SM00342">
    <property type="entry name" value="HTH_ARAC"/>
    <property type="match status" value="1"/>
</dbReference>
<organism evidence="5 6">
    <name type="scientific">Nocardia cyriacigeorgica</name>
    <dbReference type="NCBI Taxonomy" id="135487"/>
    <lineage>
        <taxon>Bacteria</taxon>
        <taxon>Bacillati</taxon>
        <taxon>Actinomycetota</taxon>
        <taxon>Actinomycetes</taxon>
        <taxon>Mycobacteriales</taxon>
        <taxon>Nocardiaceae</taxon>
        <taxon>Nocardia</taxon>
    </lineage>
</organism>
<evidence type="ECO:0000313" key="5">
    <source>
        <dbReference type="EMBL" id="NEW35906.1"/>
    </source>
</evidence>
<dbReference type="InterPro" id="IPR020449">
    <property type="entry name" value="Tscrpt_reg_AraC-type_HTH"/>
</dbReference>
<dbReference type="PROSITE" id="PS00041">
    <property type="entry name" value="HTH_ARAC_FAMILY_1"/>
    <property type="match status" value="1"/>
</dbReference>
<dbReference type="AlphaFoldDB" id="A0A6P1CWY1"/>
<dbReference type="InterPro" id="IPR050204">
    <property type="entry name" value="AraC_XylS_family_regulators"/>
</dbReference>
<dbReference type="EMBL" id="JAAGVB010000056">
    <property type="protein sequence ID" value="NEW35906.1"/>
    <property type="molecule type" value="Genomic_DNA"/>
</dbReference>
<protein>
    <submittedName>
        <fullName evidence="5">Helix-turn-helix domain-containing protein</fullName>
    </submittedName>
</protein>
<keyword evidence="3" id="KW-0804">Transcription</keyword>
<evidence type="ECO:0000256" key="2">
    <source>
        <dbReference type="ARBA" id="ARBA00023125"/>
    </source>
</evidence>
<name>A0A6P1CWY1_9NOCA</name>
<proteinExistence type="predicted"/>
<dbReference type="PRINTS" id="PR00032">
    <property type="entry name" value="HTHARAC"/>
</dbReference>
<keyword evidence="2" id="KW-0238">DNA-binding</keyword>
<dbReference type="Pfam" id="PF14525">
    <property type="entry name" value="AraC_binding_2"/>
    <property type="match status" value="1"/>
</dbReference>
<evidence type="ECO:0000256" key="3">
    <source>
        <dbReference type="ARBA" id="ARBA00023163"/>
    </source>
</evidence>
<dbReference type="PANTHER" id="PTHR46796:SF6">
    <property type="entry name" value="ARAC SUBFAMILY"/>
    <property type="match status" value="1"/>
</dbReference>